<keyword evidence="1" id="KW-0808">Transferase</keyword>
<keyword evidence="1" id="KW-0418">Kinase</keyword>
<comment type="caution">
    <text evidence="1">The sequence shown here is derived from an EMBL/GenBank/DDBJ whole genome shotgun (WGS) entry which is preliminary data.</text>
</comment>
<reference evidence="1 2" key="1">
    <citation type="journal article" date="2013" name="Proc. Natl. Acad. Sci. U.S.A.">
        <title>The king cobra genome reveals dynamic gene evolution and adaptation in the snake venom system.</title>
        <authorList>
            <person name="Vonk F.J."/>
            <person name="Casewell N.R."/>
            <person name="Henkel C.V."/>
            <person name="Heimberg A.M."/>
            <person name="Jansen H.J."/>
            <person name="McCleary R.J."/>
            <person name="Kerkkamp H.M."/>
            <person name="Vos R.A."/>
            <person name="Guerreiro I."/>
            <person name="Calvete J.J."/>
            <person name="Wuster W."/>
            <person name="Woods A.E."/>
            <person name="Logan J.M."/>
            <person name="Harrison R.A."/>
            <person name="Castoe T.A."/>
            <person name="de Koning A.P."/>
            <person name="Pollock D.D."/>
            <person name="Yandell M."/>
            <person name="Calderon D."/>
            <person name="Renjifo C."/>
            <person name="Currier R.B."/>
            <person name="Salgado D."/>
            <person name="Pla D."/>
            <person name="Sanz L."/>
            <person name="Hyder A.S."/>
            <person name="Ribeiro J.M."/>
            <person name="Arntzen J.W."/>
            <person name="van den Thillart G.E."/>
            <person name="Boetzer M."/>
            <person name="Pirovano W."/>
            <person name="Dirks R.P."/>
            <person name="Spaink H.P."/>
            <person name="Duboule D."/>
            <person name="McGlinn E."/>
            <person name="Kini R.M."/>
            <person name="Richardson M.K."/>
        </authorList>
    </citation>
    <scope>NUCLEOTIDE SEQUENCE</scope>
    <source>
        <tissue evidence="1">Blood</tissue>
    </source>
</reference>
<dbReference type="Proteomes" id="UP000018936">
    <property type="component" value="Unassembled WGS sequence"/>
</dbReference>
<feature type="non-terminal residue" evidence="1">
    <location>
        <position position="79"/>
    </location>
</feature>
<evidence type="ECO:0000313" key="1">
    <source>
        <dbReference type="EMBL" id="ETE69422.1"/>
    </source>
</evidence>
<proteinExistence type="predicted"/>
<dbReference type="EMBL" id="AZIM01000767">
    <property type="protein sequence ID" value="ETE69422.1"/>
    <property type="molecule type" value="Genomic_DNA"/>
</dbReference>
<dbReference type="AlphaFoldDB" id="V8P6A2"/>
<dbReference type="GO" id="GO:0016301">
    <property type="term" value="F:kinase activity"/>
    <property type="evidence" value="ECO:0007669"/>
    <property type="project" value="UniProtKB-KW"/>
</dbReference>
<feature type="non-terminal residue" evidence="1">
    <location>
        <position position="1"/>
    </location>
</feature>
<gene>
    <name evidence="1" type="primary">MAST4</name>
    <name evidence="1" type="ORF">L345_04767</name>
</gene>
<dbReference type="OrthoDB" id="9946270at2759"/>
<accession>V8P6A2</accession>
<organism evidence="1 2">
    <name type="scientific">Ophiophagus hannah</name>
    <name type="common">King cobra</name>
    <name type="synonym">Naja hannah</name>
    <dbReference type="NCBI Taxonomy" id="8665"/>
    <lineage>
        <taxon>Eukaryota</taxon>
        <taxon>Metazoa</taxon>
        <taxon>Chordata</taxon>
        <taxon>Craniata</taxon>
        <taxon>Vertebrata</taxon>
        <taxon>Euteleostomi</taxon>
        <taxon>Lepidosauria</taxon>
        <taxon>Squamata</taxon>
        <taxon>Bifurcata</taxon>
        <taxon>Unidentata</taxon>
        <taxon>Episquamata</taxon>
        <taxon>Toxicofera</taxon>
        <taxon>Serpentes</taxon>
        <taxon>Colubroidea</taxon>
        <taxon>Elapidae</taxon>
        <taxon>Elapinae</taxon>
        <taxon>Ophiophagus</taxon>
    </lineage>
</organism>
<protein>
    <submittedName>
        <fullName evidence="1">Microtubule-associated serine/threonine-protein kinase 4</fullName>
    </submittedName>
</protein>
<evidence type="ECO:0000313" key="2">
    <source>
        <dbReference type="Proteomes" id="UP000018936"/>
    </source>
</evidence>
<keyword evidence="2" id="KW-1185">Reference proteome</keyword>
<sequence>MPFRKSSNPEVSSGPGKSLKFKRQLSEDVLTIIFVLLAGRYLLPNAVTQHSWQTGETSNLVRMRTQALGQSAPSLTASL</sequence>
<name>V8P6A2_OPHHA</name>